<evidence type="ECO:0000256" key="3">
    <source>
        <dbReference type="ARBA" id="ARBA00023015"/>
    </source>
</evidence>
<keyword evidence="3" id="KW-0805">Transcription regulation</keyword>
<protein>
    <recommendedName>
        <fullName evidence="7">Transcriptional coactivator p15 (PC4) C-terminal domain-containing protein</fullName>
    </recommendedName>
</protein>
<comment type="similarity">
    <text evidence="2">Belongs to the transcriptional coactivator PC4 family.</text>
</comment>
<evidence type="ECO:0000256" key="6">
    <source>
        <dbReference type="ARBA" id="ARBA00023242"/>
    </source>
</evidence>
<evidence type="ECO:0000256" key="4">
    <source>
        <dbReference type="ARBA" id="ARBA00023125"/>
    </source>
</evidence>
<evidence type="ECO:0000313" key="9">
    <source>
        <dbReference type="Proteomes" id="UP000005408"/>
    </source>
</evidence>
<dbReference type="GO" id="GO:0003713">
    <property type="term" value="F:transcription coactivator activity"/>
    <property type="evidence" value="ECO:0007669"/>
    <property type="project" value="InterPro"/>
</dbReference>
<dbReference type="EnsemblMetazoa" id="G34373.1">
    <property type="protein sequence ID" value="G34373.1:cds"/>
    <property type="gene ID" value="G34373"/>
</dbReference>
<evidence type="ECO:0000259" key="7">
    <source>
        <dbReference type="Pfam" id="PF02229"/>
    </source>
</evidence>
<dbReference type="Gene3D" id="2.30.31.10">
    <property type="entry name" value="Transcriptional Coactivator Pc4, Chain A"/>
    <property type="match status" value="2"/>
</dbReference>
<dbReference type="EnsemblMetazoa" id="G34373.3">
    <property type="protein sequence ID" value="G34373.3:cds"/>
    <property type="gene ID" value="G34373"/>
</dbReference>
<dbReference type="Proteomes" id="UP000005408">
    <property type="component" value="Unassembled WGS sequence"/>
</dbReference>
<dbReference type="GO" id="GO:0060261">
    <property type="term" value="P:positive regulation of transcription initiation by RNA polymerase II"/>
    <property type="evidence" value="ECO:0007669"/>
    <property type="project" value="InterPro"/>
</dbReference>
<keyword evidence="9" id="KW-1185">Reference proteome</keyword>
<dbReference type="SUPFAM" id="SSF54447">
    <property type="entry name" value="ssDNA-binding transcriptional regulator domain"/>
    <property type="match status" value="1"/>
</dbReference>
<reference evidence="8" key="1">
    <citation type="submission" date="2022-08" db="UniProtKB">
        <authorList>
            <consortium name="EnsemblMetazoa"/>
        </authorList>
    </citation>
    <scope>IDENTIFICATION</scope>
    <source>
        <strain evidence="8">05x7-T-G4-1.051#20</strain>
    </source>
</reference>
<dbReference type="InterPro" id="IPR003173">
    <property type="entry name" value="PC4_C"/>
</dbReference>
<organism evidence="8 9">
    <name type="scientific">Magallana gigas</name>
    <name type="common">Pacific oyster</name>
    <name type="synonym">Crassostrea gigas</name>
    <dbReference type="NCBI Taxonomy" id="29159"/>
    <lineage>
        <taxon>Eukaryota</taxon>
        <taxon>Metazoa</taxon>
        <taxon>Spiralia</taxon>
        <taxon>Lophotrochozoa</taxon>
        <taxon>Mollusca</taxon>
        <taxon>Bivalvia</taxon>
        <taxon>Autobranchia</taxon>
        <taxon>Pteriomorphia</taxon>
        <taxon>Ostreida</taxon>
        <taxon>Ostreoidea</taxon>
        <taxon>Ostreidae</taxon>
        <taxon>Magallana</taxon>
    </lineage>
</organism>
<accession>A0A8W8MSY3</accession>
<dbReference type="InterPro" id="IPR045125">
    <property type="entry name" value="Sub1/Tcp4-like"/>
</dbReference>
<dbReference type="GO" id="GO:0005634">
    <property type="term" value="C:nucleus"/>
    <property type="evidence" value="ECO:0007669"/>
    <property type="project" value="UniProtKB-SubCell"/>
</dbReference>
<sequence length="167" mass="19508">MISSCCKLSLENGRFVEVYTTKDNEYRVDLREWESDRYPSRKGISLKPDIFKTWTMALDMIDNALNKNEELHYHMGSNIFCTIKKDNPCVDIRQYWQPIGQETLAPTKKGLCLRPIEYRKLKSHVAEIGKAIPDFDSLVPCFMRDDHLNQLGLLQCPTCNPLEYTNW</sequence>
<dbReference type="Pfam" id="PF02229">
    <property type="entry name" value="PC4"/>
    <property type="match status" value="1"/>
</dbReference>
<keyword evidence="6" id="KW-0539">Nucleus</keyword>
<name>A0A8W8MSY3_MAGGI</name>
<feature type="domain" description="Transcriptional coactivator p15 (PC4) C-terminal" evidence="7">
    <location>
        <begin position="85"/>
        <end position="124"/>
    </location>
</feature>
<proteinExistence type="inferred from homology"/>
<evidence type="ECO:0000313" key="8">
    <source>
        <dbReference type="EnsemblMetazoa" id="G34373.2:cds"/>
    </source>
</evidence>
<comment type="subcellular location">
    <subcellularLocation>
        <location evidence="1">Nucleus</location>
    </subcellularLocation>
</comment>
<evidence type="ECO:0000256" key="1">
    <source>
        <dbReference type="ARBA" id="ARBA00004123"/>
    </source>
</evidence>
<evidence type="ECO:0000256" key="5">
    <source>
        <dbReference type="ARBA" id="ARBA00023163"/>
    </source>
</evidence>
<dbReference type="EnsemblMetazoa" id="G34373.2">
    <property type="protein sequence ID" value="G34373.2:cds"/>
    <property type="gene ID" value="G34373"/>
</dbReference>
<dbReference type="InterPro" id="IPR009044">
    <property type="entry name" value="ssDNA-bd_transcriptional_reg"/>
</dbReference>
<dbReference type="PANTHER" id="PTHR13215">
    <property type="entry name" value="RNA POLYMERASE II TRANSCRIPTIONAL COACTIVATOR"/>
    <property type="match status" value="1"/>
</dbReference>
<evidence type="ECO:0000256" key="2">
    <source>
        <dbReference type="ARBA" id="ARBA00009001"/>
    </source>
</evidence>
<keyword evidence="5" id="KW-0804">Transcription</keyword>
<dbReference type="AlphaFoldDB" id="A0A8W8MSY3"/>
<dbReference type="GO" id="GO:0003677">
    <property type="term" value="F:DNA binding"/>
    <property type="evidence" value="ECO:0007669"/>
    <property type="project" value="UniProtKB-KW"/>
</dbReference>
<keyword evidence="4" id="KW-0238">DNA-binding</keyword>